<gene>
    <name evidence="2" type="ORF">Acr_05g0001650</name>
</gene>
<proteinExistence type="predicted"/>
<feature type="compositionally biased region" description="Basic and acidic residues" evidence="1">
    <location>
        <begin position="25"/>
        <end position="42"/>
    </location>
</feature>
<dbReference type="Proteomes" id="UP000585474">
    <property type="component" value="Unassembled WGS sequence"/>
</dbReference>
<evidence type="ECO:0000256" key="1">
    <source>
        <dbReference type="SAM" id="MobiDB-lite"/>
    </source>
</evidence>
<evidence type="ECO:0000313" key="3">
    <source>
        <dbReference type="Proteomes" id="UP000585474"/>
    </source>
</evidence>
<reference evidence="2 3" key="1">
    <citation type="submission" date="2019-07" db="EMBL/GenBank/DDBJ databases">
        <title>De Novo Assembly of kiwifruit Actinidia rufa.</title>
        <authorList>
            <person name="Sugita-Konishi S."/>
            <person name="Sato K."/>
            <person name="Mori E."/>
            <person name="Abe Y."/>
            <person name="Kisaki G."/>
            <person name="Hamano K."/>
            <person name="Suezawa K."/>
            <person name="Otani M."/>
            <person name="Fukuda T."/>
            <person name="Manabe T."/>
            <person name="Gomi K."/>
            <person name="Tabuchi M."/>
            <person name="Akimitsu K."/>
            <person name="Kataoka I."/>
        </authorList>
    </citation>
    <scope>NUCLEOTIDE SEQUENCE [LARGE SCALE GENOMIC DNA]</scope>
    <source>
        <strain evidence="3">cv. Fuchu</strain>
    </source>
</reference>
<accession>A0A7J0EJZ3</accession>
<name>A0A7J0EJZ3_9ERIC</name>
<dbReference type="EMBL" id="BJWL01000005">
    <property type="protein sequence ID" value="GFY86526.1"/>
    <property type="molecule type" value="Genomic_DNA"/>
</dbReference>
<keyword evidence="3" id="KW-1185">Reference proteome</keyword>
<protein>
    <submittedName>
        <fullName evidence="2">Uncharacterized protein</fullName>
    </submittedName>
</protein>
<feature type="region of interest" description="Disordered" evidence="1">
    <location>
        <begin position="25"/>
        <end position="49"/>
    </location>
</feature>
<evidence type="ECO:0000313" key="2">
    <source>
        <dbReference type="EMBL" id="GFY86526.1"/>
    </source>
</evidence>
<organism evidence="2 3">
    <name type="scientific">Actinidia rufa</name>
    <dbReference type="NCBI Taxonomy" id="165716"/>
    <lineage>
        <taxon>Eukaryota</taxon>
        <taxon>Viridiplantae</taxon>
        <taxon>Streptophyta</taxon>
        <taxon>Embryophyta</taxon>
        <taxon>Tracheophyta</taxon>
        <taxon>Spermatophyta</taxon>
        <taxon>Magnoliopsida</taxon>
        <taxon>eudicotyledons</taxon>
        <taxon>Gunneridae</taxon>
        <taxon>Pentapetalae</taxon>
        <taxon>asterids</taxon>
        <taxon>Ericales</taxon>
        <taxon>Actinidiaceae</taxon>
        <taxon>Actinidia</taxon>
    </lineage>
</organism>
<dbReference type="OrthoDB" id="10068079at2759"/>
<sequence length="187" mass="19644">MGWDGTLGELGVALKLEGPLEKNTLHQEKGHLEKNPLQKDPEFSGPYSEHASSIISMAASFFPASSSPSVKKGERSTMGILEMAIYGVYSLTFQKTERERRNLGGATEAGDFDLGAGNFDSGAGGSIQAPVGSIQASEGSVQATNGSIQATNGSIQVTDGSIQATDGLIQRPDGSIQAIFPLFDLFF</sequence>
<dbReference type="AlphaFoldDB" id="A0A7J0EJZ3"/>
<comment type="caution">
    <text evidence="2">The sequence shown here is derived from an EMBL/GenBank/DDBJ whole genome shotgun (WGS) entry which is preliminary data.</text>
</comment>